<evidence type="ECO:0000259" key="5">
    <source>
        <dbReference type="Pfam" id="PF00155"/>
    </source>
</evidence>
<dbReference type="PANTHER" id="PTHR45744">
    <property type="entry name" value="TYROSINE AMINOTRANSFERASE"/>
    <property type="match status" value="1"/>
</dbReference>
<dbReference type="EMBL" id="NHOQ01001809">
    <property type="protein sequence ID" value="PWA22142.1"/>
    <property type="molecule type" value="Genomic_DNA"/>
</dbReference>
<dbReference type="AlphaFoldDB" id="A0A315VGT3"/>
<evidence type="ECO:0000256" key="2">
    <source>
        <dbReference type="ARBA" id="ARBA00007905"/>
    </source>
</evidence>
<comment type="caution">
    <text evidence="7">The sequence shown here is derived from an EMBL/GenBank/DDBJ whole genome shotgun (WGS) entry which is preliminary data.</text>
</comment>
<name>A0A315VGT3_GAMAF</name>
<evidence type="ECO:0000313" key="7">
    <source>
        <dbReference type="EMBL" id="PWA22142.1"/>
    </source>
</evidence>
<evidence type="ECO:0000256" key="4">
    <source>
        <dbReference type="SAM" id="MobiDB-lite"/>
    </source>
</evidence>
<dbReference type="Gene3D" id="3.20.20.100">
    <property type="entry name" value="NADP-dependent oxidoreductase domain"/>
    <property type="match status" value="1"/>
</dbReference>
<keyword evidence="3" id="KW-0663">Pyridoxal phosphate</keyword>
<feature type="domain" description="Aminotransferase class I/classII large" evidence="5">
    <location>
        <begin position="544"/>
        <end position="741"/>
    </location>
</feature>
<dbReference type="CDD" id="cd00609">
    <property type="entry name" value="AAT_like"/>
    <property type="match status" value="1"/>
</dbReference>
<dbReference type="InterPro" id="IPR020471">
    <property type="entry name" value="AKR"/>
</dbReference>
<evidence type="ECO:0000313" key="8">
    <source>
        <dbReference type="Proteomes" id="UP000250572"/>
    </source>
</evidence>
<feature type="domain" description="Aminotransferase class I/classII large" evidence="5">
    <location>
        <begin position="421"/>
        <end position="518"/>
    </location>
</feature>
<dbReference type="SUPFAM" id="SSF51430">
    <property type="entry name" value="NAD(P)-linked oxidoreductase"/>
    <property type="match status" value="1"/>
</dbReference>
<dbReference type="CDD" id="cd19071">
    <property type="entry name" value="AKR_AKR1-5-like"/>
    <property type="match status" value="1"/>
</dbReference>
<feature type="region of interest" description="Disordered" evidence="4">
    <location>
        <begin position="54"/>
        <end position="118"/>
    </location>
</feature>
<gene>
    <name evidence="7" type="ORF">CCH79_00020160</name>
</gene>
<dbReference type="PANTHER" id="PTHR45744:SF2">
    <property type="entry name" value="TYROSINE AMINOTRANSFERASE"/>
    <property type="match status" value="1"/>
</dbReference>
<evidence type="ECO:0000256" key="1">
    <source>
        <dbReference type="ARBA" id="ARBA00007441"/>
    </source>
</evidence>
<dbReference type="InterPro" id="IPR004838">
    <property type="entry name" value="NHTrfase_class1_PyrdxlP-BS"/>
</dbReference>
<dbReference type="Pfam" id="PF00155">
    <property type="entry name" value="Aminotran_1_2"/>
    <property type="match status" value="2"/>
</dbReference>
<proteinExistence type="inferred from homology"/>
<dbReference type="GO" id="GO:0016491">
    <property type="term" value="F:oxidoreductase activity"/>
    <property type="evidence" value="ECO:0007669"/>
    <property type="project" value="InterPro"/>
</dbReference>
<dbReference type="GO" id="GO:0004838">
    <property type="term" value="F:L-tyrosine-2-oxoglutarate transaminase activity"/>
    <property type="evidence" value="ECO:0007669"/>
    <property type="project" value="TreeGrafter"/>
</dbReference>
<dbReference type="Proteomes" id="UP000250572">
    <property type="component" value="Unassembled WGS sequence"/>
</dbReference>
<dbReference type="PROSITE" id="PS00062">
    <property type="entry name" value="ALDOKETO_REDUCTASE_2"/>
    <property type="match status" value="1"/>
</dbReference>
<dbReference type="STRING" id="33528.ENSGAFP00000010261"/>
<comment type="similarity">
    <text evidence="1">Belongs to the class-I pyridoxal-phosphate-dependent aminotransferase family.</text>
</comment>
<dbReference type="PRINTS" id="PR00069">
    <property type="entry name" value="ALDKETRDTASE"/>
</dbReference>
<dbReference type="InterPro" id="IPR023210">
    <property type="entry name" value="NADP_OxRdtase_dom"/>
</dbReference>
<dbReference type="GO" id="GO:0006572">
    <property type="term" value="P:L-tyrosine catabolic process"/>
    <property type="evidence" value="ECO:0007669"/>
    <property type="project" value="TreeGrafter"/>
</dbReference>
<organism evidence="7 8">
    <name type="scientific">Gambusia affinis</name>
    <name type="common">Western mosquitofish</name>
    <name type="synonym">Heterandria affinis</name>
    <dbReference type="NCBI Taxonomy" id="33528"/>
    <lineage>
        <taxon>Eukaryota</taxon>
        <taxon>Metazoa</taxon>
        <taxon>Chordata</taxon>
        <taxon>Craniata</taxon>
        <taxon>Vertebrata</taxon>
        <taxon>Euteleostomi</taxon>
        <taxon>Actinopterygii</taxon>
        <taxon>Neopterygii</taxon>
        <taxon>Teleostei</taxon>
        <taxon>Neoteleostei</taxon>
        <taxon>Acanthomorphata</taxon>
        <taxon>Ovalentaria</taxon>
        <taxon>Atherinomorphae</taxon>
        <taxon>Cyprinodontiformes</taxon>
        <taxon>Poeciliidae</taxon>
        <taxon>Poeciliinae</taxon>
        <taxon>Gambusia</taxon>
    </lineage>
</organism>
<evidence type="ECO:0000259" key="6">
    <source>
        <dbReference type="Pfam" id="PF00248"/>
    </source>
</evidence>
<dbReference type="Pfam" id="PF00248">
    <property type="entry name" value="Aldo_ket_red"/>
    <property type="match status" value="1"/>
</dbReference>
<dbReference type="InterPro" id="IPR015422">
    <property type="entry name" value="PyrdxlP-dep_Trfase_small"/>
</dbReference>
<dbReference type="PROSITE" id="PS00105">
    <property type="entry name" value="AA_TRANSFER_CLASS_1"/>
    <property type="match status" value="1"/>
</dbReference>
<dbReference type="InterPro" id="IPR015424">
    <property type="entry name" value="PyrdxlP-dep_Trfase"/>
</dbReference>
<dbReference type="GO" id="GO:0030170">
    <property type="term" value="F:pyridoxal phosphate binding"/>
    <property type="evidence" value="ECO:0007669"/>
    <property type="project" value="InterPro"/>
</dbReference>
<reference evidence="7 8" key="1">
    <citation type="journal article" date="2018" name="G3 (Bethesda)">
        <title>A High-Quality Reference Genome for the Invasive Mosquitofish Gambusia affinis Using a Chicago Library.</title>
        <authorList>
            <person name="Hoffberg S.L."/>
            <person name="Troendle N.J."/>
            <person name="Glenn T.C."/>
            <person name="Mahmud O."/>
            <person name="Louha S."/>
            <person name="Chalopin D."/>
            <person name="Bennetzen J.L."/>
            <person name="Mauricio R."/>
        </authorList>
    </citation>
    <scope>NUCLEOTIDE SEQUENCE [LARGE SCALE GENOMIC DNA]</scope>
    <source>
        <strain evidence="7">NE01/NJP1002.9</strain>
        <tissue evidence="7">Muscle</tissue>
    </source>
</reference>
<dbReference type="InterPro" id="IPR018170">
    <property type="entry name" value="Aldo/ket_reductase_CS"/>
</dbReference>
<accession>A0A315VGT3</accession>
<sequence>MNESDLAVHQNQPDWTVYVLSKVIKASEPPEVDWVMSFFIFIMRSGWLRPRHHSNGAQAFQPRSRPRRASMSSSPRSKSKTCEFQAGSEPQGALVEPGPFSQRNQRASPGDAESGKIYENSCRGSRTWRRRHKHPQLLSHQSRCLQPAESGHLWCTHFEPEDIPVCLNRSLQDLQLDYLDLYLIHFPVGFKKSEDDLFPRKDGKIVTSDTDYVDVWRGLEALQAAGRVRSIGVSNFSVLQLERLLALCRIPPAVNQVELHPYMVQKDLVEFCRSRNIALTAYSPFGSPGRPSELKRGEADPHKLLQDPVVVDIAGKHRRSPAQILLRFHVQQGIAVIPKSDKPHHILENTKVEPNRTDPELLLGLFTQILPESFRLNTKFPARDSFSCRERPRSEMCLPNPSLGMLNPSLGMPTPLSLLQDVILTSGCSQAIELSIGVLCNPGDNILVPRPGFPLYKTLAVSMGIEVKLYDLLPEKSWEIDLQHLESLVDERTSCLIVTNPSNPCGSVFSREHLQNILTGELGLSEGPNGSCSVSPPCLCLPVASKLCVPILADEIYSDMVFPGCSSPSLASLSSEVPVLACGGLAKRWLVPGWRMGWILIHDRNRVFGSEIRQGLVRLTQRILGACTVVQGALESILNDTPPGFYSSTVSCLQSNAEICFSKLSAVPGLNPVMPSGAMYLMVGIEMDHFPEFQNDVDFTERLVTEQSVFCLPASAFEYPDFFRVVLTVPEELMLEACDRIREFCRAWYRPPSCDGNDLDQ</sequence>
<evidence type="ECO:0000256" key="3">
    <source>
        <dbReference type="ARBA" id="ARBA00022898"/>
    </source>
</evidence>
<comment type="similarity">
    <text evidence="2">Belongs to the aldo/keto reductase family.</text>
</comment>
<dbReference type="SUPFAM" id="SSF53383">
    <property type="entry name" value="PLP-dependent transferases"/>
    <property type="match status" value="1"/>
</dbReference>
<keyword evidence="8" id="KW-1185">Reference proteome</keyword>
<dbReference type="InterPro" id="IPR015421">
    <property type="entry name" value="PyrdxlP-dep_Trfase_major"/>
</dbReference>
<protein>
    <recommendedName>
        <fullName evidence="9">Tyrosine aminotransferase</fullName>
    </recommendedName>
</protein>
<feature type="domain" description="NADP-dependent oxidoreductase" evidence="6">
    <location>
        <begin position="154"/>
        <end position="353"/>
    </location>
</feature>
<evidence type="ECO:0008006" key="9">
    <source>
        <dbReference type="Google" id="ProtNLM"/>
    </source>
</evidence>
<dbReference type="Gene3D" id="3.40.640.10">
    <property type="entry name" value="Type I PLP-dependent aspartate aminotransferase-like (Major domain)"/>
    <property type="match status" value="2"/>
</dbReference>
<dbReference type="InterPro" id="IPR004839">
    <property type="entry name" value="Aminotransferase_I/II_large"/>
</dbReference>
<dbReference type="FunFam" id="3.90.1150.10:FF:000040">
    <property type="entry name" value="Tyrosine aminotransferase"/>
    <property type="match status" value="1"/>
</dbReference>
<dbReference type="Gene3D" id="3.90.1150.10">
    <property type="entry name" value="Aspartate Aminotransferase, domain 1"/>
    <property type="match status" value="1"/>
</dbReference>
<dbReference type="InterPro" id="IPR036812">
    <property type="entry name" value="NAD(P)_OxRdtase_dom_sf"/>
</dbReference>
<dbReference type="GO" id="GO:0006559">
    <property type="term" value="P:L-phenylalanine catabolic process"/>
    <property type="evidence" value="ECO:0007669"/>
    <property type="project" value="TreeGrafter"/>
</dbReference>